<feature type="transmembrane region" description="Helical" evidence="1">
    <location>
        <begin position="227"/>
        <end position="247"/>
    </location>
</feature>
<accession>A0A385SDC6</accession>
<dbReference type="AlphaFoldDB" id="A0A385SDC6"/>
<keyword evidence="3" id="KW-1185">Reference proteome</keyword>
<keyword evidence="1" id="KW-0812">Transmembrane</keyword>
<dbReference type="EMBL" id="CP032382">
    <property type="protein sequence ID" value="AYB29653.1"/>
    <property type="molecule type" value="Genomic_DNA"/>
</dbReference>
<feature type="transmembrane region" description="Helical" evidence="1">
    <location>
        <begin position="196"/>
        <end position="215"/>
    </location>
</feature>
<dbReference type="KEGG" id="chk:D4L85_03220"/>
<evidence type="ECO:0000313" key="2">
    <source>
        <dbReference type="EMBL" id="AYB29653.1"/>
    </source>
</evidence>
<dbReference type="Proteomes" id="UP000266183">
    <property type="component" value="Chromosome"/>
</dbReference>
<evidence type="ECO:0000313" key="3">
    <source>
        <dbReference type="Proteomes" id="UP000266183"/>
    </source>
</evidence>
<reference evidence="3" key="1">
    <citation type="submission" date="2018-09" db="EMBL/GenBank/DDBJ databases">
        <title>Chryseolinea sp. KIS68-18 isolated from soil.</title>
        <authorList>
            <person name="Weon H.-Y."/>
            <person name="Kwon S.-W."/>
            <person name="Lee S.A."/>
        </authorList>
    </citation>
    <scope>NUCLEOTIDE SEQUENCE [LARGE SCALE GENOMIC DNA]</scope>
    <source>
        <strain evidence="3">KIS68-18</strain>
    </source>
</reference>
<feature type="transmembrane region" description="Helical" evidence="1">
    <location>
        <begin position="42"/>
        <end position="61"/>
    </location>
</feature>
<gene>
    <name evidence="2" type="ORF">D4L85_03220</name>
</gene>
<feature type="transmembrane region" description="Helical" evidence="1">
    <location>
        <begin position="289"/>
        <end position="314"/>
    </location>
</feature>
<keyword evidence="1" id="KW-1133">Transmembrane helix</keyword>
<dbReference type="OrthoDB" id="5936019at2"/>
<keyword evidence="1" id="KW-0472">Membrane</keyword>
<dbReference type="RefSeq" id="WP_119752968.1">
    <property type="nucleotide sequence ID" value="NZ_CP032382.1"/>
</dbReference>
<sequence>MRIYRLAKGWAIFIYIFLFLAIAGLGWAMASVLAEGNPDEVVYWLKIGGALTGIAVSIFFIGEVKKDTFVIATDRVYTTGTFFKRALNLDEIRGFSVDENYIFIEPTTENKKRIRVSTYFGSTDDIVDWLSQRYPNLDEVTIQQEQNEILANPEFGWSEEQRGERLQRARRLALTVNVFGGIAAVVAFFLPGPNLWSMTAAIAMFMIALLASKLSNGLIRLDEKKNSAYPTVFYAIIFTGASVMVRTLMDFNVLDFRQAWILTGAITALLIVLIVFKNSELKFRTGSEIFTSIFIVVVLMAYSFGTAVALNGLLDTSTPEIFTVKIVRKHVSSGKTRTYYLTLEPWGGQKEQKDAKVSSRFYRSVEPGESVSLYRMKGKFGIPWFFIAGDKIPGAKANP</sequence>
<feature type="transmembrane region" description="Helical" evidence="1">
    <location>
        <begin position="259"/>
        <end position="277"/>
    </location>
</feature>
<protein>
    <submittedName>
        <fullName evidence="2">Uncharacterized protein</fullName>
    </submittedName>
</protein>
<organism evidence="2 3">
    <name type="scientific">Chryseolinea soli</name>
    <dbReference type="NCBI Taxonomy" id="2321403"/>
    <lineage>
        <taxon>Bacteria</taxon>
        <taxon>Pseudomonadati</taxon>
        <taxon>Bacteroidota</taxon>
        <taxon>Cytophagia</taxon>
        <taxon>Cytophagales</taxon>
        <taxon>Fulvivirgaceae</taxon>
        <taxon>Chryseolinea</taxon>
    </lineage>
</organism>
<feature type="transmembrane region" description="Helical" evidence="1">
    <location>
        <begin position="12"/>
        <end position="30"/>
    </location>
</feature>
<proteinExistence type="predicted"/>
<evidence type="ECO:0000256" key="1">
    <source>
        <dbReference type="SAM" id="Phobius"/>
    </source>
</evidence>
<feature type="transmembrane region" description="Helical" evidence="1">
    <location>
        <begin position="172"/>
        <end position="190"/>
    </location>
</feature>
<name>A0A385SDC6_9BACT</name>